<keyword evidence="4 6" id="KW-0808">Transferase</keyword>
<dbReference type="PANTHER" id="PTHR43648:SF1">
    <property type="entry name" value="ELECTRON TRANSFER FLAVOPROTEIN BETA SUBUNIT LYSINE METHYLTRANSFERASE"/>
    <property type="match status" value="1"/>
</dbReference>
<evidence type="ECO:0000256" key="1">
    <source>
        <dbReference type="ARBA" id="ARBA00009741"/>
    </source>
</evidence>
<dbReference type="Proteomes" id="UP000215459">
    <property type="component" value="Unassembled WGS sequence"/>
</dbReference>
<dbReference type="GO" id="GO:0005840">
    <property type="term" value="C:ribosome"/>
    <property type="evidence" value="ECO:0007669"/>
    <property type="project" value="UniProtKB-KW"/>
</dbReference>
<accession>A0A235B5S2</accession>
<comment type="caution">
    <text evidence="7">The sequence shown here is derived from an EMBL/GenBank/DDBJ whole genome shotgun (WGS) entry which is preliminary data.</text>
</comment>
<dbReference type="HAMAP" id="MF_00735">
    <property type="entry name" value="Methyltr_PrmA"/>
    <property type="match status" value="1"/>
</dbReference>
<name>A0A235B5S2_9BACL</name>
<keyword evidence="7" id="KW-0687">Ribonucleoprotein</keyword>
<dbReference type="AlphaFoldDB" id="A0A235B5S2"/>
<sequence length="311" mass="34021">MNWIEIRVHTSSEAEEAVSFLLRESGATGVAVADSAVLNRDFKTPYGEIISLSEAEFPSEGVWISGYIPESSFSQSSVDHIRKATAELGNYGLDPGPAEVRVRKVSEESWSRAWKAYYKPVRISEKLTVKPRWEPYQPVGAGERVIELDPGMAFGTGTHPTTRLSMKLMERWMPSEGRVIDVGCGSGILAIAAAKLGAKGVLAVDLDPVAVDHAAENVRMNGVETQVHVRRGDLLQEVETPCDLVVSNILAEIILRLTGDLPRVLKPGGIFIASGIISDKESLVEKALVEMGWDVMERIQEKDWVALAIRA</sequence>
<evidence type="ECO:0000313" key="8">
    <source>
        <dbReference type="Proteomes" id="UP000215459"/>
    </source>
</evidence>
<feature type="binding site" evidence="6">
    <location>
        <position position="205"/>
    </location>
    <ligand>
        <name>S-adenosyl-L-methionine</name>
        <dbReference type="ChEBI" id="CHEBI:59789"/>
    </ligand>
</feature>
<feature type="binding site" evidence="6">
    <location>
        <position position="248"/>
    </location>
    <ligand>
        <name>S-adenosyl-L-methionine</name>
        <dbReference type="ChEBI" id="CHEBI:59789"/>
    </ligand>
</feature>
<dbReference type="Gene3D" id="3.40.50.150">
    <property type="entry name" value="Vaccinia Virus protein VP39"/>
    <property type="match status" value="1"/>
</dbReference>
<dbReference type="EMBL" id="NOWF01000005">
    <property type="protein sequence ID" value="OYD07654.1"/>
    <property type="molecule type" value="Genomic_DNA"/>
</dbReference>
<evidence type="ECO:0000256" key="5">
    <source>
        <dbReference type="ARBA" id="ARBA00022691"/>
    </source>
</evidence>
<dbReference type="InterPro" id="IPR029063">
    <property type="entry name" value="SAM-dependent_MTases_sf"/>
</dbReference>
<dbReference type="SUPFAM" id="SSF53335">
    <property type="entry name" value="S-adenosyl-L-methionine-dependent methyltransferases"/>
    <property type="match status" value="1"/>
</dbReference>
<comment type="catalytic activity">
    <reaction evidence="6">
        <text>L-lysyl-[protein] + 3 S-adenosyl-L-methionine = N(6),N(6),N(6)-trimethyl-L-lysyl-[protein] + 3 S-adenosyl-L-homocysteine + 3 H(+)</text>
        <dbReference type="Rhea" id="RHEA:54192"/>
        <dbReference type="Rhea" id="RHEA-COMP:9752"/>
        <dbReference type="Rhea" id="RHEA-COMP:13826"/>
        <dbReference type="ChEBI" id="CHEBI:15378"/>
        <dbReference type="ChEBI" id="CHEBI:29969"/>
        <dbReference type="ChEBI" id="CHEBI:57856"/>
        <dbReference type="ChEBI" id="CHEBI:59789"/>
        <dbReference type="ChEBI" id="CHEBI:61961"/>
    </reaction>
</comment>
<evidence type="ECO:0000256" key="2">
    <source>
        <dbReference type="ARBA" id="ARBA00022490"/>
    </source>
</evidence>
<keyword evidence="2 6" id="KW-0963">Cytoplasm</keyword>
<keyword evidence="5 6" id="KW-0949">S-adenosyl-L-methionine</keyword>
<dbReference type="InterPro" id="IPR004498">
    <property type="entry name" value="Ribosomal_PrmA_MeTrfase"/>
</dbReference>
<gene>
    <name evidence="6" type="primary">prmA</name>
    <name evidence="7" type="ORF">CHM34_09235</name>
</gene>
<dbReference type="CDD" id="cd02440">
    <property type="entry name" value="AdoMet_MTases"/>
    <property type="match status" value="1"/>
</dbReference>
<dbReference type="PANTHER" id="PTHR43648">
    <property type="entry name" value="ELECTRON TRANSFER FLAVOPROTEIN BETA SUBUNIT LYSINE METHYLTRANSFERASE"/>
    <property type="match status" value="1"/>
</dbReference>
<dbReference type="OrthoDB" id="9785995at2"/>
<keyword evidence="3 6" id="KW-0489">Methyltransferase</keyword>
<organism evidence="7 8">
    <name type="scientific">Paludifilum halophilum</name>
    <dbReference type="NCBI Taxonomy" id="1642702"/>
    <lineage>
        <taxon>Bacteria</taxon>
        <taxon>Bacillati</taxon>
        <taxon>Bacillota</taxon>
        <taxon>Bacilli</taxon>
        <taxon>Bacillales</taxon>
        <taxon>Thermoactinomycetaceae</taxon>
        <taxon>Paludifilum</taxon>
    </lineage>
</organism>
<comment type="function">
    <text evidence="6">Methylates ribosomal protein L11.</text>
</comment>
<dbReference type="InterPro" id="IPR050078">
    <property type="entry name" value="Ribosomal_L11_MeTrfase_PrmA"/>
</dbReference>
<keyword evidence="8" id="KW-1185">Reference proteome</keyword>
<dbReference type="GO" id="GO:0032259">
    <property type="term" value="P:methylation"/>
    <property type="evidence" value="ECO:0007669"/>
    <property type="project" value="UniProtKB-KW"/>
</dbReference>
<keyword evidence="7" id="KW-0689">Ribosomal protein</keyword>
<feature type="binding site" evidence="6">
    <location>
        <position position="162"/>
    </location>
    <ligand>
        <name>S-adenosyl-L-methionine</name>
        <dbReference type="ChEBI" id="CHEBI:59789"/>
    </ligand>
</feature>
<dbReference type="Pfam" id="PF06325">
    <property type="entry name" value="PrmA"/>
    <property type="match status" value="1"/>
</dbReference>
<comment type="subcellular location">
    <subcellularLocation>
        <location evidence="6">Cytoplasm</location>
    </subcellularLocation>
</comment>
<evidence type="ECO:0000256" key="3">
    <source>
        <dbReference type="ARBA" id="ARBA00022603"/>
    </source>
</evidence>
<reference evidence="7 8" key="1">
    <citation type="submission" date="2017-07" db="EMBL/GenBank/DDBJ databases">
        <title>The genome sequence of Paludifilum halophilum highlights mechanisms for microbial adaptation to high salt environemnts.</title>
        <authorList>
            <person name="Belbahri L."/>
        </authorList>
    </citation>
    <scope>NUCLEOTIDE SEQUENCE [LARGE SCALE GENOMIC DNA]</scope>
    <source>
        <strain evidence="7 8">DSM 102817</strain>
    </source>
</reference>
<dbReference type="GO" id="GO:0016279">
    <property type="term" value="F:protein-lysine N-methyltransferase activity"/>
    <property type="evidence" value="ECO:0007669"/>
    <property type="project" value="RHEA"/>
</dbReference>
<comment type="similarity">
    <text evidence="1 6">Belongs to the methyltransferase superfamily. PrmA family.</text>
</comment>
<evidence type="ECO:0000256" key="6">
    <source>
        <dbReference type="HAMAP-Rule" id="MF_00735"/>
    </source>
</evidence>
<dbReference type="PIRSF" id="PIRSF000401">
    <property type="entry name" value="RPL11_MTase"/>
    <property type="match status" value="1"/>
</dbReference>
<dbReference type="RefSeq" id="WP_094264325.1">
    <property type="nucleotide sequence ID" value="NZ_NOWF01000005.1"/>
</dbReference>
<evidence type="ECO:0000256" key="4">
    <source>
        <dbReference type="ARBA" id="ARBA00022679"/>
    </source>
</evidence>
<evidence type="ECO:0000313" key="7">
    <source>
        <dbReference type="EMBL" id="OYD07654.1"/>
    </source>
</evidence>
<feature type="binding site" evidence="6">
    <location>
        <position position="183"/>
    </location>
    <ligand>
        <name>S-adenosyl-L-methionine</name>
        <dbReference type="ChEBI" id="CHEBI:59789"/>
    </ligand>
</feature>
<dbReference type="GO" id="GO:0005737">
    <property type="term" value="C:cytoplasm"/>
    <property type="evidence" value="ECO:0007669"/>
    <property type="project" value="UniProtKB-SubCell"/>
</dbReference>
<protein>
    <recommendedName>
        <fullName evidence="6">Ribosomal protein L11 methyltransferase</fullName>
        <shortName evidence="6">L11 Mtase</shortName>
        <ecNumber evidence="6">2.1.1.-</ecNumber>
    </recommendedName>
</protein>
<dbReference type="NCBIfam" id="TIGR00406">
    <property type="entry name" value="prmA"/>
    <property type="match status" value="1"/>
</dbReference>
<dbReference type="EC" id="2.1.1.-" evidence="6"/>
<proteinExistence type="inferred from homology"/>